<proteinExistence type="predicted"/>
<comment type="caution">
    <text evidence="1">The sequence shown here is derived from an EMBL/GenBank/DDBJ whole genome shotgun (WGS) entry which is preliminary data.</text>
</comment>
<sequence>MAQGKRRHGRGLQIFLGRAESVCFCCIVYQVCIHILCRSRGHFHVHRIYAAGVSFKVHIGNERSDDQMGYLRVNGRAHLRGKGALDTQAYQQGSVLQLTAEHQVLNQL</sequence>
<accession>A0A645JCI1</accession>
<gene>
    <name evidence="1" type="ORF">SDC9_209162</name>
</gene>
<dbReference type="EMBL" id="VSSQ01138016">
    <property type="protein sequence ID" value="MPN61425.1"/>
    <property type="molecule type" value="Genomic_DNA"/>
</dbReference>
<dbReference type="AlphaFoldDB" id="A0A645JCI1"/>
<reference evidence="1" key="1">
    <citation type="submission" date="2019-08" db="EMBL/GenBank/DDBJ databases">
        <authorList>
            <person name="Kucharzyk K."/>
            <person name="Murdoch R.W."/>
            <person name="Higgins S."/>
            <person name="Loffler F."/>
        </authorList>
    </citation>
    <scope>NUCLEOTIDE SEQUENCE</scope>
</reference>
<name>A0A645JCI1_9ZZZZ</name>
<organism evidence="1">
    <name type="scientific">bioreactor metagenome</name>
    <dbReference type="NCBI Taxonomy" id="1076179"/>
    <lineage>
        <taxon>unclassified sequences</taxon>
        <taxon>metagenomes</taxon>
        <taxon>ecological metagenomes</taxon>
    </lineage>
</organism>
<protein>
    <submittedName>
        <fullName evidence="1">Uncharacterized protein</fullName>
    </submittedName>
</protein>
<evidence type="ECO:0000313" key="1">
    <source>
        <dbReference type="EMBL" id="MPN61425.1"/>
    </source>
</evidence>